<dbReference type="EMBL" id="LNXY01000032">
    <property type="protein sequence ID" value="KTC84429.1"/>
    <property type="molecule type" value="Genomic_DNA"/>
</dbReference>
<proteinExistence type="predicted"/>
<dbReference type="GO" id="GO:0006109">
    <property type="term" value="P:regulation of carbohydrate metabolic process"/>
    <property type="evidence" value="ECO:0007669"/>
    <property type="project" value="InterPro"/>
</dbReference>
<reference evidence="1 2" key="1">
    <citation type="submission" date="2015-11" db="EMBL/GenBank/DDBJ databases">
        <title>Genomic analysis of 38 Legionella species identifies large and diverse effector repertoires.</title>
        <authorList>
            <person name="Burstein D."/>
            <person name="Amaro F."/>
            <person name="Zusman T."/>
            <person name="Lifshitz Z."/>
            <person name="Cohen O."/>
            <person name="Gilbert J.A."/>
            <person name="Pupko T."/>
            <person name="Shuman H.A."/>
            <person name="Segal G."/>
        </authorList>
    </citation>
    <scope>NUCLEOTIDE SEQUENCE [LARGE SCALE GENOMIC DNA]</scope>
    <source>
        <strain evidence="1 2">ATCC 700990</strain>
    </source>
</reference>
<dbReference type="GO" id="GO:0006402">
    <property type="term" value="P:mRNA catabolic process"/>
    <property type="evidence" value="ECO:0007669"/>
    <property type="project" value="InterPro"/>
</dbReference>
<dbReference type="OrthoDB" id="5655476at2"/>
<dbReference type="Gene3D" id="2.60.40.4380">
    <property type="entry name" value="Translational regulator CsrA"/>
    <property type="match status" value="1"/>
</dbReference>
<dbReference type="RefSeq" id="WP_058497299.1">
    <property type="nucleotide sequence ID" value="NZ_CAAAIU010000038.1"/>
</dbReference>
<sequence>MEIVNIFFEETLVIQINNQLVTILPKKSPQHGDISFGINAPKSISVDREEVYHLKKRPQRVL</sequence>
<dbReference type="Proteomes" id="UP000054736">
    <property type="component" value="Unassembled WGS sequence"/>
</dbReference>
<dbReference type="GO" id="GO:0003723">
    <property type="term" value="F:RNA binding"/>
    <property type="evidence" value="ECO:0007669"/>
    <property type="project" value="InterPro"/>
</dbReference>
<dbReference type="AlphaFoldDB" id="A0A0W0SML9"/>
<evidence type="ECO:0000313" key="2">
    <source>
        <dbReference type="Proteomes" id="UP000054736"/>
    </source>
</evidence>
<evidence type="ECO:0000313" key="1">
    <source>
        <dbReference type="EMBL" id="KTC84429.1"/>
    </source>
</evidence>
<comment type="caution">
    <text evidence="1">The sequence shown here is derived from an EMBL/GenBank/DDBJ whole genome shotgun (WGS) entry which is preliminary data.</text>
</comment>
<organism evidence="1 2">
    <name type="scientific">Legionella drozanskii LLAP-1</name>
    <dbReference type="NCBI Taxonomy" id="1212489"/>
    <lineage>
        <taxon>Bacteria</taxon>
        <taxon>Pseudomonadati</taxon>
        <taxon>Pseudomonadota</taxon>
        <taxon>Gammaproteobacteria</taxon>
        <taxon>Legionellales</taxon>
        <taxon>Legionellaceae</taxon>
        <taxon>Legionella</taxon>
    </lineage>
</organism>
<dbReference type="STRING" id="1212489.Ldro_3032"/>
<keyword evidence="2" id="KW-1185">Reference proteome</keyword>
<dbReference type="InterPro" id="IPR036107">
    <property type="entry name" value="CsrA_sf"/>
</dbReference>
<name>A0A0W0SML9_9GAMM</name>
<accession>A0A0W0SML9</accession>
<dbReference type="SUPFAM" id="SSF117130">
    <property type="entry name" value="CsrA-like"/>
    <property type="match status" value="1"/>
</dbReference>
<protein>
    <submittedName>
        <fullName evidence="1">Carbon storage regulator CsrA</fullName>
    </submittedName>
</protein>
<gene>
    <name evidence="1" type="ORF">Ldro_3032</name>
</gene>